<keyword evidence="3" id="KW-1133">Transmembrane helix</keyword>
<evidence type="ECO:0000256" key="2">
    <source>
        <dbReference type="ARBA" id="ARBA00008440"/>
    </source>
</evidence>
<evidence type="ECO:0000313" key="5">
    <source>
        <dbReference type="EMBL" id="KAF3947715.1"/>
    </source>
</evidence>
<evidence type="ECO:0000259" key="4">
    <source>
        <dbReference type="Pfam" id="PF02705"/>
    </source>
</evidence>
<dbReference type="AlphaFoldDB" id="A0A8J4Q885"/>
<dbReference type="OrthoDB" id="504708at2759"/>
<feature type="transmembrane region" description="Helical" evidence="3">
    <location>
        <begin position="196"/>
        <end position="215"/>
    </location>
</feature>
<protein>
    <recommendedName>
        <fullName evidence="4">K+ potassium transporter integral membrane domain-containing protein</fullName>
    </recommendedName>
</protein>
<dbReference type="EMBL" id="JRKL02007466">
    <property type="protein sequence ID" value="KAF3947715.1"/>
    <property type="molecule type" value="Genomic_DNA"/>
</dbReference>
<keyword evidence="3" id="KW-0472">Membrane</keyword>
<organism evidence="5 6">
    <name type="scientific">Castanea mollissima</name>
    <name type="common">Chinese chestnut</name>
    <dbReference type="NCBI Taxonomy" id="60419"/>
    <lineage>
        <taxon>Eukaryota</taxon>
        <taxon>Viridiplantae</taxon>
        <taxon>Streptophyta</taxon>
        <taxon>Embryophyta</taxon>
        <taxon>Tracheophyta</taxon>
        <taxon>Spermatophyta</taxon>
        <taxon>Magnoliopsida</taxon>
        <taxon>eudicotyledons</taxon>
        <taxon>Gunneridae</taxon>
        <taxon>Pentapetalae</taxon>
        <taxon>rosids</taxon>
        <taxon>fabids</taxon>
        <taxon>Fagales</taxon>
        <taxon>Fagaceae</taxon>
        <taxon>Castanea</taxon>
    </lineage>
</organism>
<keyword evidence="3" id="KW-0812">Transmembrane</keyword>
<comment type="subcellular location">
    <subcellularLocation>
        <location evidence="1">Cell membrane</location>
        <topology evidence="1">Multi-pass membrane protein</topology>
    </subcellularLocation>
</comment>
<sequence length="315" mass="36142">MSMNEEEEAVINEVRQQEVIKELKEKKVSSQKLRVYESDMEESDGISDHHNGHNSKNLKWSVILNLAFQSIGVVYGDIGTSPLYVYASTFTDGIKHNDDILGVLSLIFYSLTLIPLINYVFIVLRANDNGEGGTFALYSLICRYAKLPNGRQKRASWLVSNLEKSNFAKCFLLFATMLGTSMVIGDGVLTPCISDLIVWISVAILILLFLIQRFGTDKVGYTFSPILCVWFVLIFGIGIYNTLKFDLSVVKAVNPKYIIEYFRRNKKEAWISLGGVVLCTTGCDFFYIYIRYEYPFILLFWITWKLSMFMKYYYL</sequence>
<dbReference type="InterPro" id="IPR003855">
    <property type="entry name" value="K+_transporter"/>
</dbReference>
<comment type="caution">
    <text evidence="5">The sequence shown here is derived from an EMBL/GenBank/DDBJ whole genome shotgun (WGS) entry which is preliminary data.</text>
</comment>
<dbReference type="PANTHER" id="PTHR30540">
    <property type="entry name" value="OSMOTIC STRESS POTASSIUM TRANSPORTER"/>
    <property type="match status" value="1"/>
</dbReference>
<keyword evidence="6" id="KW-1185">Reference proteome</keyword>
<dbReference type="Proteomes" id="UP000737018">
    <property type="component" value="Unassembled WGS sequence"/>
</dbReference>
<gene>
    <name evidence="5" type="ORF">CMV_026184</name>
</gene>
<name>A0A8J4Q885_9ROSI</name>
<evidence type="ECO:0000256" key="1">
    <source>
        <dbReference type="ARBA" id="ARBA00004651"/>
    </source>
</evidence>
<dbReference type="GO" id="GO:0005886">
    <property type="term" value="C:plasma membrane"/>
    <property type="evidence" value="ECO:0007669"/>
    <property type="project" value="UniProtKB-SubCell"/>
</dbReference>
<accession>A0A8J4Q885</accession>
<proteinExistence type="inferred from homology"/>
<dbReference type="Pfam" id="PF02705">
    <property type="entry name" value="K_trans"/>
    <property type="match status" value="1"/>
</dbReference>
<feature type="transmembrane region" description="Helical" evidence="3">
    <location>
        <begin position="269"/>
        <end position="290"/>
    </location>
</feature>
<feature type="domain" description="K+ potassium transporter integral membrane" evidence="4">
    <location>
        <begin position="66"/>
        <end position="290"/>
    </location>
</feature>
<dbReference type="InterPro" id="IPR053951">
    <property type="entry name" value="K_trans_N"/>
</dbReference>
<comment type="similarity">
    <text evidence="2">Belongs to the HAK/KUP transporter (TC 2.A.72.3) family.</text>
</comment>
<dbReference type="GO" id="GO:0015079">
    <property type="term" value="F:potassium ion transmembrane transporter activity"/>
    <property type="evidence" value="ECO:0007669"/>
    <property type="project" value="InterPro"/>
</dbReference>
<reference evidence="5" key="1">
    <citation type="submission" date="2020-03" db="EMBL/GenBank/DDBJ databases">
        <title>Castanea mollissima Vanexum genome sequencing.</title>
        <authorList>
            <person name="Staton M."/>
        </authorList>
    </citation>
    <scope>NUCLEOTIDE SEQUENCE</scope>
    <source>
        <tissue evidence="5">Leaf</tissue>
    </source>
</reference>
<dbReference type="PANTHER" id="PTHR30540:SF87">
    <property type="entry name" value="POTASSIUM TRANSPORTER"/>
    <property type="match status" value="1"/>
</dbReference>
<evidence type="ECO:0000256" key="3">
    <source>
        <dbReference type="SAM" id="Phobius"/>
    </source>
</evidence>
<evidence type="ECO:0000313" key="6">
    <source>
        <dbReference type="Proteomes" id="UP000737018"/>
    </source>
</evidence>
<feature type="transmembrane region" description="Helical" evidence="3">
    <location>
        <begin position="221"/>
        <end position="243"/>
    </location>
</feature>
<feature type="transmembrane region" description="Helical" evidence="3">
    <location>
        <begin position="100"/>
        <end position="122"/>
    </location>
</feature>